<dbReference type="STRING" id="764103.G7DTY6"/>
<dbReference type="HOGENOM" id="CLU_1960100_0_0_1"/>
<comment type="caution">
    <text evidence="11">The sequence shown here is derived from an EMBL/GenBank/DDBJ whole genome shotgun (WGS) entry which is preliminary data.</text>
</comment>
<proteinExistence type="inferred from homology"/>
<accession>G7DTY6</accession>
<dbReference type="GO" id="GO:0045047">
    <property type="term" value="P:protein targeting to ER"/>
    <property type="evidence" value="ECO:0007669"/>
    <property type="project" value="TreeGrafter"/>
</dbReference>
<gene>
    <name evidence="11" type="primary">Mo00693</name>
    <name evidence="11" type="ORF">E5Q_00693</name>
</gene>
<keyword evidence="5" id="KW-0256">Endoplasmic reticulum</keyword>
<dbReference type="OrthoDB" id="263893at2759"/>
<dbReference type="RefSeq" id="XP_014570317.1">
    <property type="nucleotide sequence ID" value="XM_014714831.1"/>
</dbReference>
<evidence type="ECO:0000313" key="12">
    <source>
        <dbReference type="Proteomes" id="UP000009131"/>
    </source>
</evidence>
<keyword evidence="6 10" id="KW-1133">Transmembrane helix</keyword>
<dbReference type="GO" id="GO:0005787">
    <property type="term" value="C:signal peptidase complex"/>
    <property type="evidence" value="ECO:0007669"/>
    <property type="project" value="InterPro"/>
</dbReference>
<dbReference type="PANTHER" id="PTHR13202:SF0">
    <property type="entry name" value="SIGNAL PEPTIDASE COMPLEX SUBUNIT 1"/>
    <property type="match status" value="1"/>
</dbReference>
<dbReference type="EMBL" id="BABT02000026">
    <property type="protein sequence ID" value="GAA94046.1"/>
    <property type="molecule type" value="Genomic_DNA"/>
</dbReference>
<dbReference type="Pfam" id="PF06645">
    <property type="entry name" value="SPC12"/>
    <property type="match status" value="1"/>
</dbReference>
<dbReference type="eggNOG" id="KOG4112">
    <property type="taxonomic scope" value="Eukaryota"/>
</dbReference>
<name>G7DTY6_MIXOS</name>
<dbReference type="GO" id="GO:0006465">
    <property type="term" value="P:signal peptide processing"/>
    <property type="evidence" value="ECO:0007669"/>
    <property type="project" value="InterPro"/>
</dbReference>
<feature type="transmembrane region" description="Helical" evidence="10">
    <location>
        <begin position="54"/>
        <end position="75"/>
    </location>
</feature>
<organism evidence="11 12">
    <name type="scientific">Mixia osmundae (strain CBS 9802 / IAM 14324 / JCM 22182 / KY 12970)</name>
    <dbReference type="NCBI Taxonomy" id="764103"/>
    <lineage>
        <taxon>Eukaryota</taxon>
        <taxon>Fungi</taxon>
        <taxon>Dikarya</taxon>
        <taxon>Basidiomycota</taxon>
        <taxon>Pucciniomycotina</taxon>
        <taxon>Mixiomycetes</taxon>
        <taxon>Mixiales</taxon>
        <taxon>Mixiaceae</taxon>
        <taxon>Mixia</taxon>
    </lineage>
</organism>
<evidence type="ECO:0000256" key="5">
    <source>
        <dbReference type="ARBA" id="ARBA00022824"/>
    </source>
</evidence>
<evidence type="ECO:0000256" key="10">
    <source>
        <dbReference type="SAM" id="Phobius"/>
    </source>
</evidence>
<sequence length="128" mass="13702">MDALLNDLVDQAKSRFEGKIDFNGQKQAERYLQVLLISFGVIAFLVGFTLQNLLLTFGIFAGGLLVSLLVSTVRLPPAKADLSHSGDRTGMADVQSASDLMAALARGGDQEDSIARADQASGRKDWAC</sequence>
<comment type="similarity">
    <text evidence="2">Belongs to the SPCS1 family.</text>
</comment>
<keyword evidence="7 10" id="KW-0472">Membrane</keyword>
<feature type="region of interest" description="Disordered" evidence="9">
    <location>
        <begin position="105"/>
        <end position="128"/>
    </location>
</feature>
<dbReference type="InParanoid" id="G7DTY6"/>
<evidence type="ECO:0000256" key="2">
    <source>
        <dbReference type="ARBA" id="ARBA00005245"/>
    </source>
</evidence>
<feature type="transmembrane region" description="Helical" evidence="10">
    <location>
        <begin position="31"/>
        <end position="48"/>
    </location>
</feature>
<evidence type="ECO:0000256" key="6">
    <source>
        <dbReference type="ARBA" id="ARBA00022989"/>
    </source>
</evidence>
<evidence type="ECO:0000313" key="11">
    <source>
        <dbReference type="EMBL" id="GAA94046.1"/>
    </source>
</evidence>
<reference evidence="11 12" key="1">
    <citation type="journal article" date="2011" name="J. Gen. Appl. Microbiol.">
        <title>Draft genome sequencing of the enigmatic basidiomycete Mixia osmundae.</title>
        <authorList>
            <person name="Nishida H."/>
            <person name="Nagatsuka Y."/>
            <person name="Sugiyama J."/>
        </authorList>
    </citation>
    <scope>NUCLEOTIDE SEQUENCE [LARGE SCALE GENOMIC DNA]</scope>
    <source>
        <strain evidence="12">CBS 9802 / IAM 14324 / JCM 22182 / KY 12970</strain>
    </source>
</reference>
<evidence type="ECO:0000256" key="3">
    <source>
        <dbReference type="ARBA" id="ARBA00017059"/>
    </source>
</evidence>
<dbReference type="InterPro" id="IPR009542">
    <property type="entry name" value="Spc1/SPCS1"/>
</dbReference>
<comment type="subcellular location">
    <subcellularLocation>
        <location evidence="1">Endoplasmic reticulum membrane</location>
        <topology evidence="1">Multi-pass membrane protein</topology>
    </subcellularLocation>
</comment>
<keyword evidence="4 10" id="KW-0812">Transmembrane</keyword>
<evidence type="ECO:0000256" key="9">
    <source>
        <dbReference type="SAM" id="MobiDB-lite"/>
    </source>
</evidence>
<dbReference type="AlphaFoldDB" id="G7DTY6"/>
<keyword evidence="12" id="KW-1185">Reference proteome</keyword>
<protein>
    <recommendedName>
        <fullName evidence="3">Signal peptidase complex subunit 1</fullName>
    </recommendedName>
</protein>
<evidence type="ECO:0000256" key="8">
    <source>
        <dbReference type="ARBA" id="ARBA00045204"/>
    </source>
</evidence>
<comment type="function">
    <text evidence="8">Component of the signal peptidase complex (SPC) which catalyzes the cleavage of N-terminal signal sequences from nascent proteins as they are translocated into the lumen of the endoplasmic reticulum. Dispensable for SPC enzymatic activity.</text>
</comment>
<dbReference type="PANTHER" id="PTHR13202">
    <property type="entry name" value="MICROSOMAL SIGNAL PEPTIDASE 12 KDA SUBUNIT"/>
    <property type="match status" value="1"/>
</dbReference>
<dbReference type="Proteomes" id="UP000009131">
    <property type="component" value="Unassembled WGS sequence"/>
</dbReference>
<reference evidence="11 12" key="2">
    <citation type="journal article" date="2012" name="Open Biol.">
        <title>Characteristics of nucleosomes and linker DNA regions on the genome of the basidiomycete Mixia osmundae revealed by mono- and dinucleosome mapping.</title>
        <authorList>
            <person name="Nishida H."/>
            <person name="Kondo S."/>
            <person name="Matsumoto T."/>
            <person name="Suzuki Y."/>
            <person name="Yoshikawa H."/>
            <person name="Taylor T.D."/>
            <person name="Sugiyama J."/>
        </authorList>
    </citation>
    <scope>NUCLEOTIDE SEQUENCE [LARGE SCALE GENOMIC DNA]</scope>
    <source>
        <strain evidence="12">CBS 9802 / IAM 14324 / JCM 22182 / KY 12970</strain>
    </source>
</reference>
<evidence type="ECO:0000256" key="4">
    <source>
        <dbReference type="ARBA" id="ARBA00022692"/>
    </source>
</evidence>
<evidence type="ECO:0000256" key="7">
    <source>
        <dbReference type="ARBA" id="ARBA00023136"/>
    </source>
</evidence>
<evidence type="ECO:0000256" key="1">
    <source>
        <dbReference type="ARBA" id="ARBA00004477"/>
    </source>
</evidence>